<dbReference type="GO" id="GO:0070403">
    <property type="term" value="F:NAD+ binding"/>
    <property type="evidence" value="ECO:0007669"/>
    <property type="project" value="InterPro"/>
</dbReference>
<dbReference type="AlphaFoldDB" id="A0A1I1QG26"/>
<dbReference type="InterPro" id="IPR029035">
    <property type="entry name" value="DHS-like_NAD/FAD-binding_dom"/>
</dbReference>
<evidence type="ECO:0000256" key="2">
    <source>
        <dbReference type="ARBA" id="ARBA00022679"/>
    </source>
</evidence>
<dbReference type="Proteomes" id="UP000198639">
    <property type="component" value="Unassembled WGS sequence"/>
</dbReference>
<keyword evidence="2" id="KW-0808">Transferase</keyword>
<dbReference type="PANTHER" id="PTHR11085">
    <property type="entry name" value="NAD-DEPENDENT PROTEIN DEACYLASE SIRTUIN-5, MITOCHONDRIAL-RELATED"/>
    <property type="match status" value="1"/>
</dbReference>
<dbReference type="Gene3D" id="3.30.1600.10">
    <property type="entry name" value="SIR2/SIRT2 'Small Domain"/>
    <property type="match status" value="1"/>
</dbReference>
<evidence type="ECO:0000256" key="3">
    <source>
        <dbReference type="ARBA" id="ARBA00023027"/>
    </source>
</evidence>
<dbReference type="Pfam" id="PF02146">
    <property type="entry name" value="SIR2"/>
    <property type="match status" value="1"/>
</dbReference>
<feature type="domain" description="Deacetylase sirtuin-type" evidence="5">
    <location>
        <begin position="1"/>
        <end position="273"/>
    </location>
</feature>
<comment type="caution">
    <text evidence="4">Lacks conserved residue(s) required for the propagation of feature annotation.</text>
</comment>
<organism evidence="6 7">
    <name type="scientific">Massilia yuzhufengensis</name>
    <dbReference type="NCBI Taxonomy" id="1164594"/>
    <lineage>
        <taxon>Bacteria</taxon>
        <taxon>Pseudomonadati</taxon>
        <taxon>Pseudomonadota</taxon>
        <taxon>Betaproteobacteria</taxon>
        <taxon>Burkholderiales</taxon>
        <taxon>Oxalobacteraceae</taxon>
        <taxon>Telluria group</taxon>
        <taxon>Massilia</taxon>
    </lineage>
</organism>
<dbReference type="EMBL" id="FOLD01000019">
    <property type="protein sequence ID" value="SFD21026.1"/>
    <property type="molecule type" value="Genomic_DNA"/>
</dbReference>
<dbReference type="InterPro" id="IPR003000">
    <property type="entry name" value="Sirtuin"/>
</dbReference>
<dbReference type="Gene3D" id="3.40.50.1220">
    <property type="entry name" value="TPP-binding domain"/>
    <property type="match status" value="1"/>
</dbReference>
<evidence type="ECO:0000313" key="6">
    <source>
        <dbReference type="EMBL" id="SFD21026.1"/>
    </source>
</evidence>
<dbReference type="GO" id="GO:0017136">
    <property type="term" value="F:histone deacetylase activity, NAD-dependent"/>
    <property type="evidence" value="ECO:0007669"/>
    <property type="project" value="TreeGrafter"/>
</dbReference>
<dbReference type="OrthoDB" id="9800582at2"/>
<evidence type="ECO:0000256" key="4">
    <source>
        <dbReference type="PROSITE-ProRule" id="PRU00236"/>
    </source>
</evidence>
<name>A0A1I1QG26_9BURK</name>
<dbReference type="InterPro" id="IPR026590">
    <property type="entry name" value="Ssirtuin_cat_dom"/>
</dbReference>
<dbReference type="RefSeq" id="WP_091875499.1">
    <property type="nucleotide sequence ID" value="NZ_FOLD01000019.1"/>
</dbReference>
<dbReference type="PROSITE" id="PS50305">
    <property type="entry name" value="SIRTUIN"/>
    <property type="match status" value="1"/>
</dbReference>
<evidence type="ECO:0000259" key="5">
    <source>
        <dbReference type="PROSITE" id="PS50305"/>
    </source>
</evidence>
<keyword evidence="7" id="KW-1185">Reference proteome</keyword>
<dbReference type="InterPro" id="IPR026591">
    <property type="entry name" value="Sirtuin_cat_small_dom_sf"/>
</dbReference>
<dbReference type="STRING" id="1164594.SAMN05216204_11922"/>
<gene>
    <name evidence="6" type="ORF">SAMN05216204_11922</name>
</gene>
<dbReference type="SUPFAM" id="SSF52467">
    <property type="entry name" value="DHS-like NAD/FAD-binding domain"/>
    <property type="match status" value="1"/>
</dbReference>
<evidence type="ECO:0000313" key="7">
    <source>
        <dbReference type="Proteomes" id="UP000198639"/>
    </source>
</evidence>
<dbReference type="EC" id="2.3.1.286" evidence="1"/>
<keyword evidence="3" id="KW-0520">NAD</keyword>
<accession>A0A1I1QG26</accession>
<dbReference type="InterPro" id="IPR050134">
    <property type="entry name" value="NAD-dep_sirtuin_deacylases"/>
</dbReference>
<proteinExistence type="predicted"/>
<protein>
    <recommendedName>
        <fullName evidence="1">protein acetyllysine N-acetyltransferase</fullName>
        <ecNumber evidence="1">2.3.1.286</ecNumber>
    </recommendedName>
</protein>
<reference evidence="7" key="1">
    <citation type="submission" date="2016-10" db="EMBL/GenBank/DDBJ databases">
        <authorList>
            <person name="Varghese N."/>
            <person name="Submissions S."/>
        </authorList>
    </citation>
    <scope>NUCLEOTIDE SEQUENCE [LARGE SCALE GENOMIC DNA]</scope>
    <source>
        <strain evidence="7">CGMCC 1.12041</strain>
    </source>
</reference>
<evidence type="ECO:0000256" key="1">
    <source>
        <dbReference type="ARBA" id="ARBA00012928"/>
    </source>
</evidence>
<dbReference type="PANTHER" id="PTHR11085:SF4">
    <property type="entry name" value="NAD-DEPENDENT PROTEIN DEACYLASE"/>
    <property type="match status" value="1"/>
</dbReference>
<sequence>MPPTSDAIVRAAALLQGADGLLVAAGAGMGVDSGLPDFRGSSGFWRAYPALGRRGVAFHEMACPASFDAEPRLAWGFYGHRLALYRATRPHAGYAILGAMAARMAQGSFVFTSNVDGQFQRAGFGADAVVECHGSIHQLQCTQPCSDATWPADGFVPEVDADACRLVSPHPLCPHCGALARPNILMFNDSAWLPARTEAQFARFSRWRAGVRRLAVVELGAGVDIPSVRRMAESQRVPVIRVNPRESAVDSGVALQMGALDALRRLAAALDLEPDQPPRLSI</sequence>